<reference evidence="1 2" key="1">
    <citation type="submission" date="2020-08" db="EMBL/GenBank/DDBJ databases">
        <title>Genomic Encyclopedia of Type Strains, Phase IV (KMG-IV): sequencing the most valuable type-strain genomes for metagenomic binning, comparative biology and taxonomic classification.</title>
        <authorList>
            <person name="Goeker M."/>
        </authorList>
    </citation>
    <scope>NUCLEOTIDE SEQUENCE [LARGE SCALE GENOMIC DNA]</scope>
    <source>
        <strain evidence="1 2">DSM 5895</strain>
    </source>
</reference>
<organism evidence="1 2">
    <name type="scientific">Ancylobacter tetraedralis</name>
    <dbReference type="NCBI Taxonomy" id="217068"/>
    <lineage>
        <taxon>Bacteria</taxon>
        <taxon>Pseudomonadati</taxon>
        <taxon>Pseudomonadota</taxon>
        <taxon>Alphaproteobacteria</taxon>
        <taxon>Hyphomicrobiales</taxon>
        <taxon>Xanthobacteraceae</taxon>
        <taxon>Ancylobacter</taxon>
    </lineage>
</organism>
<evidence type="ECO:0000313" key="1">
    <source>
        <dbReference type="EMBL" id="MBB3771936.1"/>
    </source>
</evidence>
<dbReference type="SUPFAM" id="SSF55781">
    <property type="entry name" value="GAF domain-like"/>
    <property type="match status" value="1"/>
</dbReference>
<dbReference type="InterPro" id="IPR029016">
    <property type="entry name" value="GAF-like_dom_sf"/>
</dbReference>
<dbReference type="Proteomes" id="UP000533469">
    <property type="component" value="Unassembled WGS sequence"/>
</dbReference>
<dbReference type="EMBL" id="JACICD010000004">
    <property type="protein sequence ID" value="MBB3771936.1"/>
    <property type="molecule type" value="Genomic_DNA"/>
</dbReference>
<sequence length="169" mass="18204">MMMITADDYRQLGLAHLAARAPLDMFRAVEAVARARIGFGLLTMLLLSPDGEEVQRLHTTDPAHYPVSGRERLGPTAWGRHVLGERRPYLGPDPAAVRWAFPADFELIESLGLGATLNVPIVSLGCTLGSLNILHAAGAYDTRHLDAAVSLGPYLSAAYRDSLAEMSAP</sequence>
<keyword evidence="2" id="KW-1185">Reference proteome</keyword>
<name>A0A839ZB42_9HYPH</name>
<dbReference type="RefSeq" id="WP_183190095.1">
    <property type="nucleotide sequence ID" value="NZ_JACICD010000004.1"/>
</dbReference>
<evidence type="ECO:0000313" key="2">
    <source>
        <dbReference type="Proteomes" id="UP000533469"/>
    </source>
</evidence>
<proteinExistence type="predicted"/>
<gene>
    <name evidence="1" type="ORF">FHS55_002545</name>
</gene>
<dbReference type="Gene3D" id="3.30.450.40">
    <property type="match status" value="1"/>
</dbReference>
<accession>A0A839ZB42</accession>
<protein>
    <submittedName>
        <fullName evidence="1">GAF domain-containing protein</fullName>
    </submittedName>
</protein>
<comment type="caution">
    <text evidence="1">The sequence shown here is derived from an EMBL/GenBank/DDBJ whole genome shotgun (WGS) entry which is preliminary data.</text>
</comment>
<dbReference type="AlphaFoldDB" id="A0A839ZB42"/>